<evidence type="ECO:0000313" key="7">
    <source>
        <dbReference type="EMBL" id="SKA17159.1"/>
    </source>
</evidence>
<dbReference type="InterPro" id="IPR010343">
    <property type="entry name" value="ArAE_1"/>
</dbReference>
<dbReference type="Proteomes" id="UP000190637">
    <property type="component" value="Unassembled WGS sequence"/>
</dbReference>
<keyword evidence="2" id="KW-1003">Cell membrane</keyword>
<proteinExistence type="predicted"/>
<protein>
    <submittedName>
        <fullName evidence="7">Predicted membrane protein</fullName>
    </submittedName>
</protein>
<dbReference type="RefSeq" id="WP_200813642.1">
    <property type="nucleotide sequence ID" value="NZ_FUWS01000007.1"/>
</dbReference>
<organism evidence="7 8">
    <name type="scientific">Marinactinospora thermotolerans DSM 45154</name>
    <dbReference type="NCBI Taxonomy" id="1122192"/>
    <lineage>
        <taxon>Bacteria</taxon>
        <taxon>Bacillati</taxon>
        <taxon>Actinomycetota</taxon>
        <taxon>Actinomycetes</taxon>
        <taxon>Streptosporangiales</taxon>
        <taxon>Nocardiopsidaceae</taxon>
        <taxon>Marinactinospora</taxon>
    </lineage>
</organism>
<keyword evidence="5 6" id="KW-0472">Membrane</keyword>
<gene>
    <name evidence="7" type="ORF">SAMN02745673_02806</name>
</gene>
<name>A0A1T4RMG3_9ACTN</name>
<keyword evidence="8" id="KW-1185">Reference proteome</keyword>
<evidence type="ECO:0000256" key="5">
    <source>
        <dbReference type="ARBA" id="ARBA00023136"/>
    </source>
</evidence>
<feature type="transmembrane region" description="Helical" evidence="6">
    <location>
        <begin position="38"/>
        <end position="59"/>
    </location>
</feature>
<evidence type="ECO:0000256" key="4">
    <source>
        <dbReference type="ARBA" id="ARBA00022989"/>
    </source>
</evidence>
<dbReference type="GO" id="GO:0005886">
    <property type="term" value="C:plasma membrane"/>
    <property type="evidence" value="ECO:0007669"/>
    <property type="project" value="UniProtKB-SubCell"/>
</dbReference>
<keyword evidence="3 6" id="KW-0812">Transmembrane</keyword>
<feature type="transmembrane region" description="Helical" evidence="6">
    <location>
        <begin position="89"/>
        <end position="122"/>
    </location>
</feature>
<feature type="transmembrane region" description="Helical" evidence="6">
    <location>
        <begin position="66"/>
        <end position="83"/>
    </location>
</feature>
<evidence type="ECO:0000313" key="8">
    <source>
        <dbReference type="Proteomes" id="UP000190637"/>
    </source>
</evidence>
<dbReference type="STRING" id="1122192.SAMN02745673_02806"/>
<reference evidence="7 8" key="1">
    <citation type="submission" date="2017-02" db="EMBL/GenBank/DDBJ databases">
        <authorList>
            <person name="Peterson S.W."/>
        </authorList>
    </citation>
    <scope>NUCLEOTIDE SEQUENCE [LARGE SCALE GENOMIC DNA]</scope>
    <source>
        <strain evidence="7 8">DSM 45154</strain>
    </source>
</reference>
<evidence type="ECO:0000256" key="1">
    <source>
        <dbReference type="ARBA" id="ARBA00004651"/>
    </source>
</evidence>
<sequence>MAQRHDDGTPERDESRIGRLFARFRRARGYGGHERETVLIVLKCALAACVAWVIADTVVKADSPAFAPFSAVLMVQVTVYQSVVQSLRYVLAVTLGVVVQAVLGFLLGTHLWTFTLVALVALTISRWRRLGPQGPQVATAAFFAYSSFATVTTTYDQVTRLTEIVVLVLVGCGLGVAVNLLVLPPMRYRSAEYGITTLARAMDDLLGDMAPGLREGVPGEDRTGDWWRRARRIEGLVPQALAAVEGAQESVRFNPRRLLQRHRGASFHGYRDVVEALGRITEQLTSLTRGLYYATGTAAEDQPYPDFLAEYGDFLEGIGGATQELTELTGQRLAEQVDRLREHLDTAGEGYDRLAATVRRTSLDPAEISHAYGILLVDAARLLEELRFVQERLARSIGLAADPPTAQGEGR</sequence>
<evidence type="ECO:0000256" key="2">
    <source>
        <dbReference type="ARBA" id="ARBA00022475"/>
    </source>
</evidence>
<evidence type="ECO:0000256" key="3">
    <source>
        <dbReference type="ARBA" id="ARBA00022692"/>
    </source>
</evidence>
<dbReference type="Pfam" id="PF06081">
    <property type="entry name" value="ArAE_1"/>
    <property type="match status" value="1"/>
</dbReference>
<evidence type="ECO:0000256" key="6">
    <source>
        <dbReference type="SAM" id="Phobius"/>
    </source>
</evidence>
<comment type="subcellular location">
    <subcellularLocation>
        <location evidence="1">Cell membrane</location>
        <topology evidence="1">Multi-pass membrane protein</topology>
    </subcellularLocation>
</comment>
<dbReference type="EMBL" id="FUWS01000007">
    <property type="protein sequence ID" value="SKA17159.1"/>
    <property type="molecule type" value="Genomic_DNA"/>
</dbReference>
<accession>A0A1T4RMG3</accession>
<keyword evidence="4 6" id="KW-1133">Transmembrane helix</keyword>
<feature type="transmembrane region" description="Helical" evidence="6">
    <location>
        <begin position="164"/>
        <end position="183"/>
    </location>
</feature>
<dbReference type="AlphaFoldDB" id="A0A1T4RMG3"/>